<dbReference type="InterPro" id="IPR006186">
    <property type="entry name" value="Ser/Thr-sp_prot-phosphatase"/>
</dbReference>
<evidence type="ECO:0000256" key="3">
    <source>
        <dbReference type="ARBA" id="ARBA00023211"/>
    </source>
</evidence>
<evidence type="ECO:0000256" key="2">
    <source>
        <dbReference type="ARBA" id="ARBA00022801"/>
    </source>
</evidence>
<dbReference type="GO" id="GO:0046872">
    <property type="term" value="F:metal ion binding"/>
    <property type="evidence" value="ECO:0007669"/>
    <property type="project" value="UniProtKB-KW"/>
</dbReference>
<sequence>MANISTCPVTVGGDIHRQYHDLIKLFRMSGQFPDTNYLFMGEIIRLPPGRPQIRYPQRITILRGNHEPRQITQAYGLYEKCLPTLIDNRIFCLHGGLSPSVDTLDNIRGPICDLLWSEFDERCACGEFAAGLVSLERHDGLFVLTSSDMAPNYCYRCGNQAASMEIDDSLNYQWYLKVLGEYFAKRGQMRPGRGSNSQPHD</sequence>
<dbReference type="Pfam" id="PF00149">
    <property type="entry name" value="Metallophos"/>
    <property type="match status" value="1"/>
</dbReference>
<dbReference type="InterPro" id="IPR029052">
    <property type="entry name" value="Metallo-depent_PP-like"/>
</dbReference>
<dbReference type="Gene3D" id="3.60.21.10">
    <property type="match status" value="2"/>
</dbReference>
<dbReference type="AlphaFoldDB" id="A0A8G1RV86"/>
<comment type="similarity">
    <text evidence="5">Belongs to the PPP phosphatase family.</text>
</comment>
<dbReference type="InterPro" id="IPR047129">
    <property type="entry name" value="PPA2-like"/>
</dbReference>
<dbReference type="GeneID" id="63864147"/>
<keyword evidence="2 5" id="KW-0378">Hydrolase</keyword>
<keyword evidence="3" id="KW-0464">Manganese</keyword>
<organism evidence="7 8">
    <name type="scientific">Aspergillus fijiensis CBS 313.89</name>
    <dbReference type="NCBI Taxonomy" id="1448319"/>
    <lineage>
        <taxon>Eukaryota</taxon>
        <taxon>Fungi</taxon>
        <taxon>Dikarya</taxon>
        <taxon>Ascomycota</taxon>
        <taxon>Pezizomycotina</taxon>
        <taxon>Eurotiomycetes</taxon>
        <taxon>Eurotiomycetidae</taxon>
        <taxon>Eurotiales</taxon>
        <taxon>Aspergillaceae</taxon>
        <taxon>Aspergillus</taxon>
    </lineage>
</organism>
<proteinExistence type="inferred from homology"/>
<evidence type="ECO:0000313" key="7">
    <source>
        <dbReference type="EMBL" id="RAK79514.1"/>
    </source>
</evidence>
<dbReference type="RefSeq" id="XP_040803524.1">
    <property type="nucleotide sequence ID" value="XM_040946814.1"/>
</dbReference>
<name>A0A8G1RV86_9EURO</name>
<keyword evidence="8" id="KW-1185">Reference proteome</keyword>
<keyword evidence="1" id="KW-0479">Metal-binding</keyword>
<accession>A0A8G1RV86</accession>
<dbReference type="EMBL" id="KZ824633">
    <property type="protein sequence ID" value="RAK79514.1"/>
    <property type="molecule type" value="Genomic_DNA"/>
</dbReference>
<dbReference type="SMART" id="SM00156">
    <property type="entry name" value="PP2Ac"/>
    <property type="match status" value="1"/>
</dbReference>
<dbReference type="InterPro" id="IPR004843">
    <property type="entry name" value="Calcineurin-like_PHP"/>
</dbReference>
<dbReference type="SUPFAM" id="SSF56300">
    <property type="entry name" value="Metallo-dependent phosphatases"/>
    <property type="match status" value="1"/>
</dbReference>
<dbReference type="VEuPathDB" id="FungiDB:BO72DRAFT_467052"/>
<gene>
    <name evidence="7" type="ORF">BO72DRAFT_467052</name>
</gene>
<evidence type="ECO:0000256" key="5">
    <source>
        <dbReference type="RuleBase" id="RU004273"/>
    </source>
</evidence>
<reference evidence="7 8" key="1">
    <citation type="submission" date="2018-02" db="EMBL/GenBank/DDBJ databases">
        <title>The genomes of Aspergillus section Nigri reveals drivers in fungal speciation.</title>
        <authorList>
            <consortium name="DOE Joint Genome Institute"/>
            <person name="Vesth T.C."/>
            <person name="Nybo J."/>
            <person name="Theobald S."/>
            <person name="Brandl J."/>
            <person name="Frisvad J.C."/>
            <person name="Nielsen K.F."/>
            <person name="Lyhne E.K."/>
            <person name="Kogle M.E."/>
            <person name="Kuo A."/>
            <person name="Riley R."/>
            <person name="Clum A."/>
            <person name="Nolan M."/>
            <person name="Lipzen A."/>
            <person name="Salamov A."/>
            <person name="Henrissat B."/>
            <person name="Wiebenga A."/>
            <person name="De vries R.P."/>
            <person name="Grigoriev I.V."/>
            <person name="Mortensen U.H."/>
            <person name="Andersen M.R."/>
            <person name="Baker S.E."/>
        </authorList>
    </citation>
    <scope>NUCLEOTIDE SEQUENCE [LARGE SCALE GENOMIC DNA]</scope>
    <source>
        <strain evidence="7 8">CBS 313.89</strain>
    </source>
</reference>
<dbReference type="Proteomes" id="UP000249789">
    <property type="component" value="Unassembled WGS sequence"/>
</dbReference>
<dbReference type="EC" id="3.1.3.16" evidence="5"/>
<evidence type="ECO:0000313" key="8">
    <source>
        <dbReference type="Proteomes" id="UP000249789"/>
    </source>
</evidence>
<evidence type="ECO:0000256" key="4">
    <source>
        <dbReference type="ARBA" id="ARBA00048336"/>
    </source>
</evidence>
<evidence type="ECO:0000259" key="6">
    <source>
        <dbReference type="PROSITE" id="PS00125"/>
    </source>
</evidence>
<dbReference type="PROSITE" id="PS00125">
    <property type="entry name" value="SER_THR_PHOSPHATASE"/>
    <property type="match status" value="1"/>
</dbReference>
<protein>
    <recommendedName>
        <fullName evidence="5">Serine/threonine-protein phosphatase</fullName>
        <ecNumber evidence="5">3.1.3.16</ecNumber>
    </recommendedName>
</protein>
<dbReference type="PANTHER" id="PTHR45619">
    <property type="entry name" value="SERINE/THREONINE-PROTEIN PHOSPHATASE PP2A-RELATED"/>
    <property type="match status" value="1"/>
</dbReference>
<evidence type="ECO:0000256" key="1">
    <source>
        <dbReference type="ARBA" id="ARBA00022723"/>
    </source>
</evidence>
<comment type="catalytic activity">
    <reaction evidence="4 5">
        <text>O-phospho-L-threonyl-[protein] + H2O = L-threonyl-[protein] + phosphate</text>
        <dbReference type="Rhea" id="RHEA:47004"/>
        <dbReference type="Rhea" id="RHEA-COMP:11060"/>
        <dbReference type="Rhea" id="RHEA-COMP:11605"/>
        <dbReference type="ChEBI" id="CHEBI:15377"/>
        <dbReference type="ChEBI" id="CHEBI:30013"/>
        <dbReference type="ChEBI" id="CHEBI:43474"/>
        <dbReference type="ChEBI" id="CHEBI:61977"/>
        <dbReference type="EC" id="3.1.3.16"/>
    </reaction>
</comment>
<dbReference type="GO" id="GO:0004722">
    <property type="term" value="F:protein serine/threonine phosphatase activity"/>
    <property type="evidence" value="ECO:0007669"/>
    <property type="project" value="UniProtKB-EC"/>
</dbReference>
<feature type="domain" description="Serine/threonine specific protein phosphatases" evidence="6">
    <location>
        <begin position="62"/>
        <end position="67"/>
    </location>
</feature>